<dbReference type="PANTHER" id="PTHR30329">
    <property type="entry name" value="STATOR ELEMENT OF FLAGELLAR MOTOR COMPLEX"/>
    <property type="match status" value="1"/>
</dbReference>
<organism evidence="7 9">
    <name type="scientific">Oceanimonas baumannii</name>
    <dbReference type="NCBI Taxonomy" id="129578"/>
    <lineage>
        <taxon>Bacteria</taxon>
        <taxon>Pseudomonadati</taxon>
        <taxon>Pseudomonadota</taxon>
        <taxon>Gammaproteobacteria</taxon>
        <taxon>Aeromonadales</taxon>
        <taxon>Aeromonadaceae</taxon>
        <taxon>Oceanimonas</taxon>
    </lineage>
</organism>
<dbReference type="InterPro" id="IPR036737">
    <property type="entry name" value="OmpA-like_sf"/>
</dbReference>
<dbReference type="InterPro" id="IPR006664">
    <property type="entry name" value="OMP_bac"/>
</dbReference>
<gene>
    <name evidence="7" type="ORF">B6S09_09005</name>
    <name evidence="8" type="ORF">LY04_01750</name>
</gene>
<evidence type="ECO:0000256" key="1">
    <source>
        <dbReference type="ARBA" id="ARBA00004442"/>
    </source>
</evidence>
<dbReference type="PROSITE" id="PS51123">
    <property type="entry name" value="OMPA_2"/>
    <property type="match status" value="1"/>
</dbReference>
<dbReference type="SUPFAM" id="SSF103088">
    <property type="entry name" value="OmpA-like"/>
    <property type="match status" value="1"/>
</dbReference>
<feature type="domain" description="OmpA-like" evidence="6">
    <location>
        <begin position="378"/>
        <end position="496"/>
    </location>
</feature>
<evidence type="ECO:0000313" key="9">
    <source>
        <dbReference type="Proteomes" id="UP000243640"/>
    </source>
</evidence>
<dbReference type="InterPro" id="IPR006665">
    <property type="entry name" value="OmpA-like"/>
</dbReference>
<feature type="chain" id="PRO_5013076552" evidence="5">
    <location>
        <begin position="22"/>
        <end position="498"/>
    </location>
</feature>
<comment type="caution">
    <text evidence="7">The sequence shown here is derived from an EMBL/GenBank/DDBJ whole genome shotgun (WGS) entry which is preliminary data.</text>
</comment>
<reference evidence="7 9" key="1">
    <citation type="submission" date="2017-08" db="EMBL/GenBank/DDBJ databases">
        <title>Draft Genome Sequence of the Marine Bacterium Oceanimonas baumannii ATCC 700832.</title>
        <authorList>
            <person name="Mcclelland W.D."/>
            <person name="Brennan M.A."/>
            <person name="Trachtenberg A.M."/>
            <person name="Maclea K.S."/>
        </authorList>
    </citation>
    <scope>NUCLEOTIDE SEQUENCE [LARGE SCALE GENOMIC DNA]</scope>
    <source>
        <strain evidence="7 9">ATCC 700832</strain>
    </source>
</reference>
<dbReference type="OrthoDB" id="9782229at2"/>
<name>A0A235CJZ5_9GAMM</name>
<dbReference type="GO" id="GO:0009279">
    <property type="term" value="C:cell outer membrane"/>
    <property type="evidence" value="ECO:0007669"/>
    <property type="project" value="UniProtKB-SubCell"/>
</dbReference>
<evidence type="ECO:0000256" key="4">
    <source>
        <dbReference type="PROSITE-ProRule" id="PRU00473"/>
    </source>
</evidence>
<dbReference type="Proteomes" id="UP000243640">
    <property type="component" value="Unassembled WGS sequence"/>
</dbReference>
<accession>A0A235CJZ5</accession>
<dbReference type="CDD" id="cd07185">
    <property type="entry name" value="OmpA_C-like"/>
    <property type="match status" value="1"/>
</dbReference>
<evidence type="ECO:0000259" key="6">
    <source>
        <dbReference type="PROSITE" id="PS51123"/>
    </source>
</evidence>
<dbReference type="AlphaFoldDB" id="A0A235CJZ5"/>
<protein>
    <submittedName>
        <fullName evidence="8">OmpA family protein</fullName>
    </submittedName>
</protein>
<dbReference type="PRINTS" id="PR01021">
    <property type="entry name" value="OMPADOMAIN"/>
</dbReference>
<dbReference type="EMBL" id="SODO01000005">
    <property type="protein sequence ID" value="TDW59499.1"/>
    <property type="molecule type" value="Genomic_DNA"/>
</dbReference>
<proteinExistence type="predicted"/>
<evidence type="ECO:0000313" key="7">
    <source>
        <dbReference type="EMBL" id="OYD24749.1"/>
    </source>
</evidence>
<evidence type="ECO:0000313" key="10">
    <source>
        <dbReference type="Proteomes" id="UP000295058"/>
    </source>
</evidence>
<keyword evidence="10" id="KW-1185">Reference proteome</keyword>
<keyword evidence="5" id="KW-0732">Signal</keyword>
<dbReference type="Pfam" id="PF00691">
    <property type="entry name" value="OmpA"/>
    <property type="match status" value="1"/>
</dbReference>
<feature type="signal peptide" evidence="5">
    <location>
        <begin position="1"/>
        <end position="21"/>
    </location>
</feature>
<dbReference type="Proteomes" id="UP000295058">
    <property type="component" value="Unassembled WGS sequence"/>
</dbReference>
<keyword evidence="3" id="KW-0998">Cell outer membrane</keyword>
<dbReference type="InterPro" id="IPR050330">
    <property type="entry name" value="Bact_OuterMem_StrucFunc"/>
</dbReference>
<keyword evidence="2 4" id="KW-0472">Membrane</keyword>
<sequence>MKRLSFSTALAVLLVSSPVLAQSDLILEEYEGGTLYDEAHYSYMPARILTDGKQYVDMVGDYRAYALSIDASFNLGFVHFLEDVKDKLSAQGFQLGVYCVEECGKRAYIDMIDDTYRDNTLYRIGYINAGKNQFGYLSAFKQAGDGQQAVMIFASQERDGGLKYGYEQVISSAMPDAGIRVKQDFDIKALDFSQLKAEKKDAAGTSDHPLIERFPGSYIKSAGVSDFERYPLITGQYNKHIPVQQVEGRVTTLNYRINRNVGTYAVHKNYMNALTNAGFEVIYECEAKNCGNYILRDNYKDTIFSKRYDSDIYNMTKKKNFYLFTAQKEMPSGKVYTSMYSYQGRAEDDVELVVDIIEEKDISHTPLNIDSDSLGKEIKATGSVSLYGIEFDFDDHTIKSSSKPQLDEIADFLTKSEQVSLYVVGHTDNKGSFSYNQDLATRRAREVVNTLIRDYSIGKGRLQAVGVGPVAPIAANDSEGNMQRNRRVELVLKEPMSL</sequence>
<dbReference type="RefSeq" id="WP_094278163.1">
    <property type="nucleotide sequence ID" value="NZ_JBLWZI010000005.1"/>
</dbReference>
<dbReference type="Gene3D" id="3.30.1330.60">
    <property type="entry name" value="OmpA-like domain"/>
    <property type="match status" value="1"/>
</dbReference>
<evidence type="ECO:0000313" key="8">
    <source>
        <dbReference type="EMBL" id="TDW59499.1"/>
    </source>
</evidence>
<reference evidence="8 10" key="2">
    <citation type="submission" date="2019-03" db="EMBL/GenBank/DDBJ databases">
        <title>Genomic Encyclopedia of Archaeal and Bacterial Type Strains, Phase II (KMG-II): from individual species to whole genera.</title>
        <authorList>
            <person name="Goeker M."/>
        </authorList>
    </citation>
    <scope>NUCLEOTIDE SEQUENCE [LARGE SCALE GENOMIC DNA]</scope>
    <source>
        <strain evidence="8 10">DSM 15594</strain>
    </source>
</reference>
<dbReference type="EMBL" id="NQJF01000006">
    <property type="protein sequence ID" value="OYD24749.1"/>
    <property type="molecule type" value="Genomic_DNA"/>
</dbReference>
<evidence type="ECO:0000256" key="3">
    <source>
        <dbReference type="ARBA" id="ARBA00023237"/>
    </source>
</evidence>
<comment type="subcellular location">
    <subcellularLocation>
        <location evidence="1">Cell outer membrane</location>
    </subcellularLocation>
</comment>
<evidence type="ECO:0000256" key="5">
    <source>
        <dbReference type="SAM" id="SignalP"/>
    </source>
</evidence>
<dbReference type="PANTHER" id="PTHR30329:SF21">
    <property type="entry name" value="LIPOPROTEIN YIAD-RELATED"/>
    <property type="match status" value="1"/>
</dbReference>
<evidence type="ECO:0000256" key="2">
    <source>
        <dbReference type="ARBA" id="ARBA00023136"/>
    </source>
</evidence>